<evidence type="ECO:0008006" key="11">
    <source>
        <dbReference type="Google" id="ProtNLM"/>
    </source>
</evidence>
<comment type="similarity">
    <text evidence="8">Belongs to the IFT172 family.</text>
</comment>
<evidence type="ECO:0000256" key="6">
    <source>
        <dbReference type="ARBA" id="ARBA00023069"/>
    </source>
</evidence>
<dbReference type="InterPro" id="IPR015943">
    <property type="entry name" value="WD40/YVTN_repeat-like_dom_sf"/>
</dbReference>
<dbReference type="Pfam" id="PF00400">
    <property type="entry name" value="WD40"/>
    <property type="match status" value="3"/>
</dbReference>
<dbReference type="Proteomes" id="UP000007879">
    <property type="component" value="Unassembled WGS sequence"/>
</dbReference>
<keyword evidence="3" id="KW-0853">WD repeat</keyword>
<comment type="subcellular location">
    <subcellularLocation>
        <location evidence="1">Cell projection</location>
        <location evidence="1">Cilium</location>
    </subcellularLocation>
</comment>
<dbReference type="SMART" id="SM00320">
    <property type="entry name" value="WD40"/>
    <property type="match status" value="5"/>
</dbReference>
<dbReference type="Gene3D" id="2.130.10.10">
    <property type="entry name" value="YVTN repeat-like/Quinoprotein amine dehydrogenase"/>
    <property type="match status" value="1"/>
</dbReference>
<dbReference type="AlphaFoldDB" id="A0AAN0JC92"/>
<keyword evidence="5" id="KW-0802">TPR repeat</keyword>
<dbReference type="InterPro" id="IPR001680">
    <property type="entry name" value="WD40_rpt"/>
</dbReference>
<keyword evidence="4" id="KW-0677">Repeat</keyword>
<dbReference type="EnsemblMetazoa" id="XM_019999060.1">
    <property type="protein sequence ID" value="XP_019854619.1"/>
    <property type="gene ID" value="LOC100638687"/>
</dbReference>
<dbReference type="FunFam" id="2.130.10.10:FF:002910">
    <property type="entry name" value="Predicted protein"/>
    <property type="match status" value="1"/>
</dbReference>
<evidence type="ECO:0000256" key="1">
    <source>
        <dbReference type="ARBA" id="ARBA00004138"/>
    </source>
</evidence>
<dbReference type="GO" id="GO:0042073">
    <property type="term" value="P:intraciliary transport"/>
    <property type="evidence" value="ECO:0007669"/>
    <property type="project" value="TreeGrafter"/>
</dbReference>
<evidence type="ECO:0000256" key="3">
    <source>
        <dbReference type="ARBA" id="ARBA00022574"/>
    </source>
</evidence>
<dbReference type="KEGG" id="aqu:100638687"/>
<keyword evidence="7" id="KW-0966">Cell projection</keyword>
<dbReference type="GO" id="GO:0030992">
    <property type="term" value="C:intraciliary transport particle B"/>
    <property type="evidence" value="ECO:0007669"/>
    <property type="project" value="TreeGrafter"/>
</dbReference>
<evidence type="ECO:0000256" key="4">
    <source>
        <dbReference type="ARBA" id="ARBA00022737"/>
    </source>
</evidence>
<evidence type="ECO:0000313" key="9">
    <source>
        <dbReference type="EnsemblMetazoa" id="XP_019854619.1"/>
    </source>
</evidence>
<evidence type="ECO:0000313" key="10">
    <source>
        <dbReference type="Proteomes" id="UP000007879"/>
    </source>
</evidence>
<dbReference type="SUPFAM" id="SSF50978">
    <property type="entry name" value="WD40 repeat-like"/>
    <property type="match status" value="1"/>
</dbReference>
<keyword evidence="6" id="KW-0969">Cilium</keyword>
<dbReference type="InterPro" id="IPR036322">
    <property type="entry name" value="WD40_repeat_dom_sf"/>
</dbReference>
<dbReference type="RefSeq" id="XP_019854619.1">
    <property type="nucleotide sequence ID" value="XM_019999060.1"/>
</dbReference>
<keyword evidence="10" id="KW-1185">Reference proteome</keyword>
<name>A0AAN0JC92_AMPQE</name>
<evidence type="ECO:0000256" key="5">
    <source>
        <dbReference type="ARBA" id="ARBA00022803"/>
    </source>
</evidence>
<dbReference type="GO" id="GO:0005930">
    <property type="term" value="C:axoneme"/>
    <property type="evidence" value="ECO:0007669"/>
    <property type="project" value="TreeGrafter"/>
</dbReference>
<organism evidence="9 10">
    <name type="scientific">Amphimedon queenslandica</name>
    <name type="common">Sponge</name>
    <dbReference type="NCBI Taxonomy" id="400682"/>
    <lineage>
        <taxon>Eukaryota</taxon>
        <taxon>Metazoa</taxon>
        <taxon>Porifera</taxon>
        <taxon>Demospongiae</taxon>
        <taxon>Heteroscleromorpha</taxon>
        <taxon>Haplosclerida</taxon>
        <taxon>Niphatidae</taxon>
        <taxon>Amphimedon</taxon>
    </lineage>
</organism>
<reference evidence="9" key="2">
    <citation type="submission" date="2024-06" db="UniProtKB">
        <authorList>
            <consortium name="EnsemblMetazoa"/>
        </authorList>
    </citation>
    <scope>IDENTIFICATION</scope>
</reference>
<keyword evidence="2" id="KW-0217">Developmental protein</keyword>
<dbReference type="PANTHER" id="PTHR15722">
    <property type="entry name" value="IFT140/172-RELATED"/>
    <property type="match status" value="1"/>
</dbReference>
<reference evidence="10" key="1">
    <citation type="journal article" date="2010" name="Nature">
        <title>The Amphimedon queenslandica genome and the evolution of animal complexity.</title>
        <authorList>
            <person name="Srivastava M."/>
            <person name="Simakov O."/>
            <person name="Chapman J."/>
            <person name="Fahey B."/>
            <person name="Gauthier M.E."/>
            <person name="Mitros T."/>
            <person name="Richards G.S."/>
            <person name="Conaco C."/>
            <person name="Dacre M."/>
            <person name="Hellsten U."/>
            <person name="Larroux C."/>
            <person name="Putnam N.H."/>
            <person name="Stanke M."/>
            <person name="Adamska M."/>
            <person name="Darling A."/>
            <person name="Degnan S.M."/>
            <person name="Oakley T.H."/>
            <person name="Plachetzki D.C."/>
            <person name="Zhai Y."/>
            <person name="Adamski M."/>
            <person name="Calcino A."/>
            <person name="Cummins S.F."/>
            <person name="Goodstein D.M."/>
            <person name="Harris C."/>
            <person name="Jackson D.J."/>
            <person name="Leys S.P."/>
            <person name="Shu S."/>
            <person name="Woodcroft B.J."/>
            <person name="Vervoort M."/>
            <person name="Kosik K.S."/>
            <person name="Manning G."/>
            <person name="Degnan B.M."/>
            <person name="Rokhsar D.S."/>
        </authorList>
    </citation>
    <scope>NUCLEOTIDE SEQUENCE [LARGE SCALE GENOMIC DNA]</scope>
</reference>
<protein>
    <recommendedName>
        <fullName evidence="11">Anaphase-promoting complex subunit 4 WD40 domain-containing protein</fullName>
    </recommendedName>
</protein>
<evidence type="ECO:0000256" key="7">
    <source>
        <dbReference type="ARBA" id="ARBA00023273"/>
    </source>
</evidence>
<dbReference type="GO" id="GO:0036064">
    <property type="term" value="C:ciliary basal body"/>
    <property type="evidence" value="ECO:0007669"/>
    <property type="project" value="TreeGrafter"/>
</dbReference>
<sequence>MQLKHLRTLLAPQDGPSKVTALAWAPNNSKLAVCTVDRIVLLFDEHGEKRDKFSTKPANPDLGKKCYQVTGLVFSPDSTKIVVGQSDNIIFVYKIGEQWGDKKVICNKIILQSAVTTLIWPVQQPTFIFGLADGKVKLGNVKGSKSQTIYSSESYVVSLTSSPSGQGILCGHADGTIVRYTFDNDSELSKGPVCKHSCSPYALSWSLTSIVAAGCDRRVMVYNHSGKPIQQFDYSKEEDEKEFMCSATSPSGQTVVLGSFNRLSCYRKLMVW</sequence>
<dbReference type="GeneID" id="100638687"/>
<evidence type="ECO:0000256" key="8">
    <source>
        <dbReference type="ARBA" id="ARBA00038130"/>
    </source>
</evidence>
<evidence type="ECO:0000256" key="2">
    <source>
        <dbReference type="ARBA" id="ARBA00022473"/>
    </source>
</evidence>
<dbReference type="PANTHER" id="PTHR15722:SF2">
    <property type="entry name" value="INTRAFLAGELLAR TRANSPORT PROTEIN 172 HOMOLOG"/>
    <property type="match status" value="1"/>
</dbReference>
<proteinExistence type="inferred from homology"/>
<accession>A0AAN0JC92</accession>